<evidence type="ECO:0000256" key="3">
    <source>
        <dbReference type="ARBA" id="ARBA00023163"/>
    </source>
</evidence>
<dbReference type="CDD" id="cd07377">
    <property type="entry name" value="WHTH_GntR"/>
    <property type="match status" value="1"/>
</dbReference>
<proteinExistence type="predicted"/>
<dbReference type="InterPro" id="IPR036390">
    <property type="entry name" value="WH_DNA-bd_sf"/>
</dbReference>
<keyword evidence="1" id="KW-0805">Transcription regulation</keyword>
<evidence type="ECO:0000256" key="2">
    <source>
        <dbReference type="ARBA" id="ARBA00023125"/>
    </source>
</evidence>
<name>A0A1M5F122_9FLAO</name>
<keyword evidence="2" id="KW-0238">DNA-binding</keyword>
<dbReference type="Pfam" id="PF00392">
    <property type="entry name" value="GntR"/>
    <property type="match status" value="1"/>
</dbReference>
<dbReference type="SMART" id="SM00345">
    <property type="entry name" value="HTH_GNTR"/>
    <property type="match status" value="1"/>
</dbReference>
<reference evidence="6" key="1">
    <citation type="submission" date="2016-11" db="EMBL/GenBank/DDBJ databases">
        <authorList>
            <person name="Varghese N."/>
            <person name="Submissions S."/>
        </authorList>
    </citation>
    <scope>NUCLEOTIDE SEQUENCE [LARGE SCALE GENOMIC DNA]</scope>
    <source>
        <strain evidence="6">DSM 17539</strain>
    </source>
</reference>
<dbReference type="SUPFAM" id="SSF46785">
    <property type="entry name" value="Winged helix' DNA-binding domain"/>
    <property type="match status" value="1"/>
</dbReference>
<dbReference type="EMBL" id="FQUX01000008">
    <property type="protein sequence ID" value="SHF85184.1"/>
    <property type="molecule type" value="Genomic_DNA"/>
</dbReference>
<accession>A0A1M5F122</accession>
<dbReference type="InterPro" id="IPR028082">
    <property type="entry name" value="Peripla_BP_I"/>
</dbReference>
<dbReference type="InterPro" id="IPR000524">
    <property type="entry name" value="Tscrpt_reg_HTH_GntR"/>
</dbReference>
<dbReference type="PANTHER" id="PTHR38445">
    <property type="entry name" value="HTH-TYPE TRANSCRIPTIONAL REPRESSOR YTRA"/>
    <property type="match status" value="1"/>
</dbReference>
<dbReference type="AlphaFoldDB" id="A0A1M5F122"/>
<dbReference type="Gene3D" id="3.40.50.2300">
    <property type="match status" value="1"/>
</dbReference>
<keyword evidence="3" id="KW-0804">Transcription</keyword>
<dbReference type="InterPro" id="IPR036388">
    <property type="entry name" value="WH-like_DNA-bd_sf"/>
</dbReference>
<dbReference type="PROSITE" id="PS50949">
    <property type="entry name" value="HTH_GNTR"/>
    <property type="match status" value="1"/>
</dbReference>
<dbReference type="RefSeq" id="WP_084532681.1">
    <property type="nucleotide sequence ID" value="NZ_FQUX01000008.1"/>
</dbReference>
<dbReference type="GO" id="GO:0003700">
    <property type="term" value="F:DNA-binding transcription factor activity"/>
    <property type="evidence" value="ECO:0007669"/>
    <property type="project" value="InterPro"/>
</dbReference>
<evidence type="ECO:0000313" key="6">
    <source>
        <dbReference type="Proteomes" id="UP000184406"/>
    </source>
</evidence>
<dbReference type="Gene3D" id="1.10.10.10">
    <property type="entry name" value="Winged helix-like DNA-binding domain superfamily/Winged helix DNA-binding domain"/>
    <property type="match status" value="1"/>
</dbReference>
<protein>
    <submittedName>
        <fullName evidence="5">Regulatory protein, gntR family</fullName>
    </submittedName>
</protein>
<sequence length="348" mass="40288">MNMLTDLKFDFNSKKPLYIRIADCFISNIANGNIKKNEQLPSINLFSKEYKVSRDTVEKAYKILKAKNLVITYKGKGTYIISTRLIQKHKVLFLFNRLNKYNLQMYYSFINNIGDQYHTDIDIYHCKESLFLNLIEKHIEKYDYYIIVLNIKIENPQQVSNSIESIKALKSIPQQKLIIIDNNELKIDGKIIQIFQDFENDTYYALKKGRENINKYKKLMLILPENSNYPYLLKITKGFKKFCIEQAINFEISSKPIEGVSINQGDLFIVIEDDDLVNLLDMTKASTLLLGIDVGIISFNDTPFKRLLGIAVISTNFTEMGETAASMIVNNKKGKRRNPFSFICRASV</sequence>
<dbReference type="Proteomes" id="UP000184406">
    <property type="component" value="Unassembled WGS sequence"/>
</dbReference>
<evidence type="ECO:0000259" key="4">
    <source>
        <dbReference type="PROSITE" id="PS50949"/>
    </source>
</evidence>
<dbReference type="PANTHER" id="PTHR38445:SF10">
    <property type="entry name" value="GNTR-FAMILY TRANSCRIPTIONAL REGULATOR"/>
    <property type="match status" value="1"/>
</dbReference>
<gene>
    <name evidence="5" type="ORF">SAMN03080594_10897</name>
</gene>
<dbReference type="GO" id="GO:0003677">
    <property type="term" value="F:DNA binding"/>
    <property type="evidence" value="ECO:0007669"/>
    <property type="project" value="UniProtKB-KW"/>
</dbReference>
<evidence type="ECO:0000256" key="1">
    <source>
        <dbReference type="ARBA" id="ARBA00023015"/>
    </source>
</evidence>
<feature type="domain" description="HTH gntR-type" evidence="4">
    <location>
        <begin position="15"/>
        <end position="83"/>
    </location>
</feature>
<organism evidence="5 6">
    <name type="scientific">Arenibacter palladensis</name>
    <dbReference type="NCBI Taxonomy" id="237373"/>
    <lineage>
        <taxon>Bacteria</taxon>
        <taxon>Pseudomonadati</taxon>
        <taxon>Bacteroidota</taxon>
        <taxon>Flavobacteriia</taxon>
        <taxon>Flavobacteriales</taxon>
        <taxon>Flavobacteriaceae</taxon>
        <taxon>Arenibacter</taxon>
    </lineage>
</organism>
<evidence type="ECO:0000313" key="5">
    <source>
        <dbReference type="EMBL" id="SHF85184.1"/>
    </source>
</evidence>
<dbReference type="OrthoDB" id="742238at2"/>
<dbReference type="SUPFAM" id="SSF53822">
    <property type="entry name" value="Periplasmic binding protein-like I"/>
    <property type="match status" value="1"/>
</dbReference>
<keyword evidence="6" id="KW-1185">Reference proteome</keyword>